<evidence type="ECO:0000313" key="6">
    <source>
        <dbReference type="Proteomes" id="UP000774958"/>
    </source>
</evidence>
<proteinExistence type="predicted"/>
<dbReference type="SFLD" id="SFLDS00029">
    <property type="entry name" value="Radical_SAM"/>
    <property type="match status" value="1"/>
</dbReference>
<organism evidence="5 6">
    <name type="scientific">Aeromonas schubertii</name>
    <dbReference type="NCBI Taxonomy" id="652"/>
    <lineage>
        <taxon>Bacteria</taxon>
        <taxon>Pseudomonadati</taxon>
        <taxon>Pseudomonadota</taxon>
        <taxon>Gammaproteobacteria</taxon>
        <taxon>Aeromonadales</taxon>
        <taxon>Aeromonadaceae</taxon>
        <taxon>Aeromonas</taxon>
    </lineage>
</organism>
<evidence type="ECO:0000256" key="3">
    <source>
        <dbReference type="ARBA" id="ARBA00023014"/>
    </source>
</evidence>
<evidence type="ECO:0000259" key="4">
    <source>
        <dbReference type="PROSITE" id="PS51918"/>
    </source>
</evidence>
<evidence type="ECO:0000256" key="2">
    <source>
        <dbReference type="ARBA" id="ARBA00023004"/>
    </source>
</evidence>
<comment type="caution">
    <text evidence="5">The sequence shown here is derived from an EMBL/GenBank/DDBJ whole genome shotgun (WGS) entry which is preliminary data.</text>
</comment>
<dbReference type="SFLD" id="SFLDG01084">
    <property type="entry name" value="Uncharacterised_Radical_SAM_Su"/>
    <property type="match status" value="1"/>
</dbReference>
<dbReference type="InterPro" id="IPR040086">
    <property type="entry name" value="MJ0683-like"/>
</dbReference>
<dbReference type="SMART" id="SM00729">
    <property type="entry name" value="Elp3"/>
    <property type="match status" value="1"/>
</dbReference>
<keyword evidence="1" id="KW-0479">Metal-binding</keyword>
<dbReference type="PROSITE" id="PS51918">
    <property type="entry name" value="RADICAL_SAM"/>
    <property type="match status" value="1"/>
</dbReference>
<dbReference type="Pfam" id="PF04055">
    <property type="entry name" value="Radical_SAM"/>
    <property type="match status" value="1"/>
</dbReference>
<evidence type="ECO:0000256" key="1">
    <source>
        <dbReference type="ARBA" id="ARBA00022723"/>
    </source>
</evidence>
<dbReference type="SUPFAM" id="SSF102114">
    <property type="entry name" value="Radical SAM enzymes"/>
    <property type="match status" value="1"/>
</dbReference>
<dbReference type="NCBIfam" id="NF033668">
    <property type="entry name" value="rSAM_PA0069"/>
    <property type="match status" value="1"/>
</dbReference>
<dbReference type="CDD" id="cd01335">
    <property type="entry name" value="Radical_SAM"/>
    <property type="match status" value="1"/>
</dbReference>
<keyword evidence="2" id="KW-0408">Iron</keyword>
<reference evidence="5 6" key="1">
    <citation type="submission" date="2021-09" db="EMBL/GenBank/DDBJ databases">
        <title>Aeromonas schubertii isolated from Asian sea bass.</title>
        <authorList>
            <person name="Pinpimai K."/>
        </authorList>
    </citation>
    <scope>NUCLEOTIDE SEQUENCE [LARGE SCALE GENOMIC DNA]</scope>
    <source>
        <strain evidence="5 6">CHULA2021a</strain>
    </source>
</reference>
<sequence length="346" mass="38777">MAGRGASGNVVHRFTQQRIETVDDGWWQETASPSPATRISQVEARSIISHNRSPDVPFDASINPYQGCEHGCIYCYARPSHAYLELSPGLDFETRIFAKRNAPELLRAEFARPAYRPRVICIGANTDPYQPAEQRLRLTRELLKVMGDHGHPVTLITKSAMVLRDRDILAELAAEGLCRVMVSVTTLDETLRQRLEPRTTPGKGRLRVIEQLTRAGIPVGVLAAPMIPRLNEHELERILEGAAAAGADCAGYILLRLPRELAPLFEAWLGEHYPGRREAVLSILRQSREGALNSPQFGERMRGQGEFANLLAQRFRLAVRRLGLDVPRLPLRLDAFRRPGEQLTLF</sequence>
<dbReference type="Gene3D" id="3.80.30.30">
    <property type="match status" value="1"/>
</dbReference>
<gene>
    <name evidence="5" type="ORF">LA374_05975</name>
</gene>
<protein>
    <submittedName>
        <fullName evidence="5">PA0069 family radical SAM protein</fullName>
    </submittedName>
</protein>
<dbReference type="InterPro" id="IPR006638">
    <property type="entry name" value="Elp3/MiaA/NifB-like_rSAM"/>
</dbReference>
<keyword evidence="3" id="KW-0411">Iron-sulfur</keyword>
<dbReference type="InterPro" id="IPR058240">
    <property type="entry name" value="rSAM_sf"/>
</dbReference>
<dbReference type="InterPro" id="IPR007197">
    <property type="entry name" value="rSAM"/>
</dbReference>
<keyword evidence="6" id="KW-1185">Reference proteome</keyword>
<evidence type="ECO:0000313" key="5">
    <source>
        <dbReference type="EMBL" id="MBZ6065751.1"/>
    </source>
</evidence>
<dbReference type="Proteomes" id="UP000774958">
    <property type="component" value="Unassembled WGS sequence"/>
</dbReference>
<accession>A0ABS7V9W2</accession>
<dbReference type="RefSeq" id="WP_224162395.1">
    <property type="nucleotide sequence ID" value="NZ_JAIRBT010000006.1"/>
</dbReference>
<feature type="domain" description="Radical SAM core" evidence="4">
    <location>
        <begin position="54"/>
        <end position="302"/>
    </location>
</feature>
<dbReference type="PANTHER" id="PTHR43432:SF3">
    <property type="entry name" value="SLR0285 PROTEIN"/>
    <property type="match status" value="1"/>
</dbReference>
<dbReference type="PANTHER" id="PTHR43432">
    <property type="entry name" value="SLR0285 PROTEIN"/>
    <property type="match status" value="1"/>
</dbReference>
<name>A0ABS7V9W2_9GAMM</name>
<dbReference type="EMBL" id="JAIRBT010000006">
    <property type="protein sequence ID" value="MBZ6065751.1"/>
    <property type="molecule type" value="Genomic_DNA"/>
</dbReference>